<sequence length="262" mass="29535">MIKFSEFVAKHIGEMEGVILEAETGDFLGKHQGFWFYAIGQCQGLRLPGGPWRRLFRVGFWKWLGGSPPSQMNQLQCQCNVFFIGFGSRIFSLECSGKSSVLESVVGKDFFPCGSGIVTRRPLVLQLHRIDEGREYAEFIHLPKKKFTNFAAVRKEIADETDRETGYSKRISTVPIYLSLYSPNVVNLTLIDLPRLTKVAIAGQLIAFYRGRTCIGSCAILESWDDQVFRVCAQALEIAKIEDKSKLRNPVKIKSKLEACLV</sequence>
<dbReference type="Proteomes" id="UP001060215">
    <property type="component" value="Chromosome 11"/>
</dbReference>
<name>A0ACC0F3W8_9ERIC</name>
<comment type="caution">
    <text evidence="1">The sequence shown here is derived from an EMBL/GenBank/DDBJ whole genome shotgun (WGS) entry which is preliminary data.</text>
</comment>
<reference evidence="1 2" key="1">
    <citation type="journal article" date="2022" name="Plant J.">
        <title>Chromosome-level genome of Camellia lanceoleosa provides a valuable resource for understanding genome evolution and self-incompatibility.</title>
        <authorList>
            <person name="Gong W."/>
            <person name="Xiao S."/>
            <person name="Wang L."/>
            <person name="Liao Z."/>
            <person name="Chang Y."/>
            <person name="Mo W."/>
            <person name="Hu G."/>
            <person name="Li W."/>
            <person name="Zhao G."/>
            <person name="Zhu H."/>
            <person name="Hu X."/>
            <person name="Ji K."/>
            <person name="Xiang X."/>
            <person name="Song Q."/>
            <person name="Yuan D."/>
            <person name="Jin S."/>
            <person name="Zhang L."/>
        </authorList>
    </citation>
    <scope>NUCLEOTIDE SEQUENCE [LARGE SCALE GENOMIC DNA]</scope>
    <source>
        <strain evidence="1">SQ_2022a</strain>
    </source>
</reference>
<keyword evidence="2" id="KW-1185">Reference proteome</keyword>
<organism evidence="1 2">
    <name type="scientific">Camellia lanceoleosa</name>
    <dbReference type="NCBI Taxonomy" id="1840588"/>
    <lineage>
        <taxon>Eukaryota</taxon>
        <taxon>Viridiplantae</taxon>
        <taxon>Streptophyta</taxon>
        <taxon>Embryophyta</taxon>
        <taxon>Tracheophyta</taxon>
        <taxon>Spermatophyta</taxon>
        <taxon>Magnoliopsida</taxon>
        <taxon>eudicotyledons</taxon>
        <taxon>Gunneridae</taxon>
        <taxon>Pentapetalae</taxon>
        <taxon>asterids</taxon>
        <taxon>Ericales</taxon>
        <taxon>Theaceae</taxon>
        <taxon>Camellia</taxon>
    </lineage>
</organism>
<gene>
    <name evidence="1" type="ORF">LOK49_LG15G02093</name>
</gene>
<dbReference type="EMBL" id="CM045768">
    <property type="protein sequence ID" value="KAI7983315.1"/>
    <property type="molecule type" value="Genomic_DNA"/>
</dbReference>
<protein>
    <submittedName>
        <fullName evidence="1">Dynamin-related protein 1B</fullName>
    </submittedName>
</protein>
<accession>A0ACC0F3W8</accession>
<proteinExistence type="predicted"/>
<evidence type="ECO:0000313" key="2">
    <source>
        <dbReference type="Proteomes" id="UP001060215"/>
    </source>
</evidence>
<evidence type="ECO:0000313" key="1">
    <source>
        <dbReference type="EMBL" id="KAI7983315.1"/>
    </source>
</evidence>